<dbReference type="Proteomes" id="UP001529338">
    <property type="component" value="Unassembled WGS sequence"/>
</dbReference>
<proteinExistence type="predicted"/>
<sequence length="151" mass="16308">MNGIRGAAAPSSSGARIDPLRLTSVLVSGLPPELGTSHAPARYTVPAVFSRQVGGTERIRIESPETARRLSDHAGAPIELVVSDRRLLIKHTTLDELRDGLAAQIAAVLRDIADDLEHDRDTASAASEVLAHEERDRTDRITRQASDVVFE</sequence>
<protein>
    <submittedName>
        <fullName evidence="1">Uncharacterized protein</fullName>
    </submittedName>
</protein>
<accession>A0ABT7SI10</accession>
<evidence type="ECO:0000313" key="2">
    <source>
        <dbReference type="Proteomes" id="UP001529338"/>
    </source>
</evidence>
<dbReference type="RefSeq" id="WP_289455823.1">
    <property type="nucleotide sequence ID" value="NZ_JAUCGQ010000002.1"/>
</dbReference>
<reference evidence="1 2" key="1">
    <citation type="submission" date="2023-06" db="EMBL/GenBank/DDBJ databases">
        <title>Cellulomonas sp. MW4 Whole genome sequence.</title>
        <authorList>
            <person name="Park S."/>
        </authorList>
    </citation>
    <scope>NUCLEOTIDE SEQUENCE [LARGE SCALE GENOMIC DNA]</scope>
    <source>
        <strain evidence="1 2">MW4</strain>
    </source>
</reference>
<organism evidence="1 2">
    <name type="scientific">Cellulomonas alba</name>
    <dbReference type="NCBI Taxonomy" id="3053467"/>
    <lineage>
        <taxon>Bacteria</taxon>
        <taxon>Bacillati</taxon>
        <taxon>Actinomycetota</taxon>
        <taxon>Actinomycetes</taxon>
        <taxon>Micrococcales</taxon>
        <taxon>Cellulomonadaceae</taxon>
        <taxon>Cellulomonas</taxon>
    </lineage>
</organism>
<dbReference type="EMBL" id="JAUCGQ010000002">
    <property type="protein sequence ID" value="MDM7855813.1"/>
    <property type="molecule type" value="Genomic_DNA"/>
</dbReference>
<name>A0ABT7SI10_9CELL</name>
<evidence type="ECO:0000313" key="1">
    <source>
        <dbReference type="EMBL" id="MDM7855813.1"/>
    </source>
</evidence>
<keyword evidence="2" id="KW-1185">Reference proteome</keyword>
<gene>
    <name evidence="1" type="ORF">QRT04_12810</name>
</gene>
<comment type="caution">
    <text evidence="1">The sequence shown here is derived from an EMBL/GenBank/DDBJ whole genome shotgun (WGS) entry which is preliminary data.</text>
</comment>